<dbReference type="EMBL" id="PVNL01000040">
    <property type="protein sequence ID" value="PRQ08589.1"/>
    <property type="molecule type" value="Genomic_DNA"/>
</dbReference>
<evidence type="ECO:0000313" key="2">
    <source>
        <dbReference type="EMBL" id="PRQ08589.1"/>
    </source>
</evidence>
<organism evidence="2 3">
    <name type="scientific">Enhygromyxa salina</name>
    <dbReference type="NCBI Taxonomy" id="215803"/>
    <lineage>
        <taxon>Bacteria</taxon>
        <taxon>Pseudomonadati</taxon>
        <taxon>Myxococcota</taxon>
        <taxon>Polyangia</taxon>
        <taxon>Nannocystales</taxon>
        <taxon>Nannocystaceae</taxon>
        <taxon>Enhygromyxa</taxon>
    </lineage>
</organism>
<accession>A0A2S9YU74</accession>
<protein>
    <recommendedName>
        <fullName evidence="4">F5/8 type C domain protein</fullName>
    </recommendedName>
</protein>
<gene>
    <name evidence="2" type="ORF">ENSA7_16710</name>
</gene>
<feature type="signal peptide" evidence="1">
    <location>
        <begin position="1"/>
        <end position="27"/>
    </location>
</feature>
<dbReference type="AlphaFoldDB" id="A0A2S9YU74"/>
<sequence length="180" mass="19729">MHLFQTLTITTATVLALALGAAQPVWAKHASPSAGSCTEVGPVHEIYITDTGRVWSQNLRAPLDSWDWLIKFDLDYPRLATNETSSTPAELLIGFYGDRYVVDIWTTDADGEFVKLHDSLLPSAGLHVVTLSVDQPYWIDPIAVRPSAKTVWGYPYVEEQIPHLPPTSNAAVIKPVGSCS</sequence>
<reference evidence="2 3" key="1">
    <citation type="submission" date="2018-03" db="EMBL/GenBank/DDBJ databases">
        <title>Draft Genome Sequences of the Obligatory Marine Myxobacteria Enhygromyxa salina SWB007.</title>
        <authorList>
            <person name="Poehlein A."/>
            <person name="Moghaddam J.A."/>
            <person name="Harms H."/>
            <person name="Alanjari M."/>
            <person name="Koenig G.M."/>
            <person name="Daniel R."/>
            <person name="Schaeberle T.F."/>
        </authorList>
    </citation>
    <scope>NUCLEOTIDE SEQUENCE [LARGE SCALE GENOMIC DNA]</scope>
    <source>
        <strain evidence="2 3">SWB007</strain>
    </source>
</reference>
<keyword evidence="1" id="KW-0732">Signal</keyword>
<comment type="caution">
    <text evidence="2">The sequence shown here is derived from an EMBL/GenBank/DDBJ whole genome shotgun (WGS) entry which is preliminary data.</text>
</comment>
<proteinExistence type="predicted"/>
<dbReference type="RefSeq" id="WP_181233461.1">
    <property type="nucleotide sequence ID" value="NZ_PVNL01000040.1"/>
</dbReference>
<evidence type="ECO:0000256" key="1">
    <source>
        <dbReference type="SAM" id="SignalP"/>
    </source>
</evidence>
<evidence type="ECO:0000313" key="3">
    <source>
        <dbReference type="Proteomes" id="UP000238823"/>
    </source>
</evidence>
<name>A0A2S9YU74_9BACT</name>
<evidence type="ECO:0008006" key="4">
    <source>
        <dbReference type="Google" id="ProtNLM"/>
    </source>
</evidence>
<dbReference type="Proteomes" id="UP000238823">
    <property type="component" value="Unassembled WGS sequence"/>
</dbReference>
<feature type="chain" id="PRO_5015753561" description="F5/8 type C domain protein" evidence="1">
    <location>
        <begin position="28"/>
        <end position="180"/>
    </location>
</feature>